<evidence type="ECO:0000313" key="3">
    <source>
        <dbReference type="Proteomes" id="UP000184267"/>
    </source>
</evidence>
<feature type="compositionally biased region" description="Polar residues" evidence="1">
    <location>
        <begin position="87"/>
        <end position="96"/>
    </location>
</feature>
<evidence type="ECO:0000313" key="2">
    <source>
        <dbReference type="EMBL" id="OJT10672.1"/>
    </source>
</evidence>
<dbReference type="InterPro" id="IPR052670">
    <property type="entry name" value="UPF0654_domain"/>
</dbReference>
<organism evidence="2 3">
    <name type="scientific">Trametes pubescens</name>
    <name type="common">White-rot fungus</name>
    <dbReference type="NCBI Taxonomy" id="154538"/>
    <lineage>
        <taxon>Eukaryota</taxon>
        <taxon>Fungi</taxon>
        <taxon>Dikarya</taxon>
        <taxon>Basidiomycota</taxon>
        <taxon>Agaricomycotina</taxon>
        <taxon>Agaricomycetes</taxon>
        <taxon>Polyporales</taxon>
        <taxon>Polyporaceae</taxon>
        <taxon>Trametes</taxon>
    </lineage>
</organism>
<evidence type="ECO:0000256" key="1">
    <source>
        <dbReference type="SAM" id="MobiDB-lite"/>
    </source>
</evidence>
<sequence length="206" mass="23307">MSPGRCTHVRRIPRYSNLRPNHHVHLPNLLHAFEPSSFREKHPTDVRYRYEWAPERYVVARYLSTRTYAHRPLPDVENRVAGGLKGTLSNPNTSQAAKEHASERLEESAHHKNHVMGGYKATLNSAFSQYMLLTTKNPMKATDPRTSEDAKKHAREILEAAGIQFDAVEDVAAAEHEKRVIAGYKAALNSECDYPVATMAVHDVWA</sequence>
<dbReference type="AlphaFoldDB" id="A0A1M2VT25"/>
<protein>
    <submittedName>
        <fullName evidence="2">Uncharacterized protein</fullName>
    </submittedName>
</protein>
<proteinExistence type="predicted"/>
<name>A0A1M2VT25_TRAPU</name>
<dbReference type="InterPro" id="IPR018824">
    <property type="entry name" value="Conidiation-specific_6"/>
</dbReference>
<gene>
    <name evidence="2" type="ORF">TRAPUB_12818</name>
</gene>
<comment type="caution">
    <text evidence="2">The sequence shown here is derived from an EMBL/GenBank/DDBJ whole genome shotgun (WGS) entry which is preliminary data.</text>
</comment>
<dbReference type="PANTHER" id="PTHR36576">
    <property type="entry name" value="UPF0654 PROTEIN C11D3.01C-RELATED"/>
    <property type="match status" value="1"/>
</dbReference>
<accession>A0A1M2VT25</accession>
<dbReference type="PANTHER" id="PTHR36576:SF1">
    <property type="entry name" value="UPF0654 PROTEIN C11D3.01C-RELATED"/>
    <property type="match status" value="1"/>
</dbReference>
<keyword evidence="3" id="KW-1185">Reference proteome</keyword>
<feature type="compositionally biased region" description="Basic and acidic residues" evidence="1">
    <location>
        <begin position="97"/>
        <end position="109"/>
    </location>
</feature>
<reference evidence="2 3" key="1">
    <citation type="submission" date="2016-10" db="EMBL/GenBank/DDBJ databases">
        <title>Genome sequence of the basidiomycete white-rot fungus Trametes pubescens.</title>
        <authorList>
            <person name="Makela M.R."/>
            <person name="Granchi Z."/>
            <person name="Peng M."/>
            <person name="De Vries R.P."/>
            <person name="Grigoriev I."/>
            <person name="Riley R."/>
            <person name="Hilden K."/>
        </authorList>
    </citation>
    <scope>NUCLEOTIDE SEQUENCE [LARGE SCALE GENOMIC DNA]</scope>
    <source>
        <strain evidence="2 3">FBCC735</strain>
    </source>
</reference>
<dbReference type="GO" id="GO:0005737">
    <property type="term" value="C:cytoplasm"/>
    <property type="evidence" value="ECO:0007669"/>
    <property type="project" value="TreeGrafter"/>
</dbReference>
<feature type="region of interest" description="Disordered" evidence="1">
    <location>
        <begin position="82"/>
        <end position="109"/>
    </location>
</feature>
<dbReference type="OrthoDB" id="5419162at2759"/>
<dbReference type="Proteomes" id="UP000184267">
    <property type="component" value="Unassembled WGS sequence"/>
</dbReference>
<dbReference type="EMBL" id="MNAD01000753">
    <property type="protein sequence ID" value="OJT10672.1"/>
    <property type="molecule type" value="Genomic_DNA"/>
</dbReference>
<dbReference type="Pfam" id="PF10346">
    <property type="entry name" value="Con-6"/>
    <property type="match status" value="1"/>
</dbReference>